<evidence type="ECO:0000313" key="2">
    <source>
        <dbReference type="EMBL" id="GAY73457.1"/>
    </source>
</evidence>
<organism evidence="2 3">
    <name type="scientific">Lentilactobacillus kosonis</name>
    <dbReference type="NCBI Taxonomy" id="2810561"/>
    <lineage>
        <taxon>Bacteria</taxon>
        <taxon>Bacillati</taxon>
        <taxon>Bacillota</taxon>
        <taxon>Bacilli</taxon>
        <taxon>Lactobacillales</taxon>
        <taxon>Lactobacillaceae</taxon>
        <taxon>Lentilactobacillus</taxon>
    </lineage>
</organism>
<reference evidence="2 3" key="1">
    <citation type="submission" date="2017-11" db="EMBL/GenBank/DDBJ databases">
        <title>Draft Genome Sequence of Lactobacillus curieae NBRC 111893 isolated from Koso, a Japanese sugar-Vegetable Fermented Beverage.</title>
        <authorList>
            <person name="Chiou T.Y."/>
            <person name="Oshima K."/>
            <person name="Suda W."/>
            <person name="Hattori M."/>
            <person name="Takahashi T."/>
        </authorList>
    </citation>
    <scope>NUCLEOTIDE SEQUENCE [LARGE SCALE GENOMIC DNA]</scope>
    <source>
        <strain evidence="2 3">NBRC111893</strain>
    </source>
</reference>
<comment type="caution">
    <text evidence="2">The sequence shown here is derived from an EMBL/GenBank/DDBJ whole genome shotgun (WGS) entry which is preliminary data.</text>
</comment>
<keyword evidence="3" id="KW-1185">Reference proteome</keyword>
<name>A0A401FM92_9LACO</name>
<dbReference type="AlphaFoldDB" id="A0A401FM92"/>
<proteinExistence type="predicted"/>
<dbReference type="Proteomes" id="UP000286974">
    <property type="component" value="Unassembled WGS sequence"/>
</dbReference>
<evidence type="ECO:0008006" key="4">
    <source>
        <dbReference type="Google" id="ProtNLM"/>
    </source>
</evidence>
<feature type="signal peptide" evidence="1">
    <location>
        <begin position="1"/>
        <end position="26"/>
    </location>
</feature>
<feature type="chain" id="PRO_5019043446" description="DUF4767 domain-containing protein" evidence="1">
    <location>
        <begin position="27"/>
        <end position="170"/>
    </location>
</feature>
<dbReference type="EMBL" id="BEXA01000003">
    <property type="protein sequence ID" value="GAY73457.1"/>
    <property type="molecule type" value="Genomic_DNA"/>
</dbReference>
<evidence type="ECO:0000313" key="3">
    <source>
        <dbReference type="Proteomes" id="UP000286974"/>
    </source>
</evidence>
<evidence type="ECO:0000256" key="1">
    <source>
        <dbReference type="SAM" id="SignalP"/>
    </source>
</evidence>
<accession>A0A401FM92</accession>
<sequence length="170" mass="19265">MKLKHLLLIGLSVLGLSSLSAVTTQADSTDPDAVMPYSLSKKEFNKIKKDYKGIWNNDKYYRVNKNVKISVNFMEPNEDVPTKYMNVTIPKGTILVGSRGYTNDSKKHISYVFSIDLDSLSYYVKTPKSSPNKDYEQQSAEVDSKSSATLNKYLLGYLNQNTCHHIHKET</sequence>
<keyword evidence="1" id="KW-0732">Signal</keyword>
<gene>
    <name evidence="2" type="ORF">NBRC111893_1603</name>
</gene>
<dbReference type="RefSeq" id="WP_125008434.1">
    <property type="nucleotide sequence ID" value="NZ_BEXA01000003.1"/>
</dbReference>
<protein>
    <recommendedName>
        <fullName evidence="4">DUF4767 domain-containing protein</fullName>
    </recommendedName>
</protein>